<dbReference type="OrthoDB" id="7868317at2"/>
<gene>
    <name evidence="1" type="ORF">LOM8899_02083</name>
</gene>
<protein>
    <submittedName>
        <fullName evidence="1">Uncharacterized protein</fullName>
    </submittedName>
</protein>
<dbReference type="RefSeq" id="WP_093992120.1">
    <property type="nucleotide sequence ID" value="NZ_FXZK01000003.1"/>
</dbReference>
<reference evidence="1 2" key="1">
    <citation type="submission" date="2017-05" db="EMBL/GenBank/DDBJ databases">
        <authorList>
            <person name="Song R."/>
            <person name="Chenine A.L."/>
            <person name="Ruprecht R.M."/>
        </authorList>
    </citation>
    <scope>NUCLEOTIDE SEQUENCE [LARGE SCALE GENOMIC DNA]</scope>
    <source>
        <strain evidence="1 2">CECT 8899</strain>
    </source>
</reference>
<proteinExistence type="predicted"/>
<name>A0A238LE99_9RHOB</name>
<dbReference type="AlphaFoldDB" id="A0A238LE99"/>
<dbReference type="EMBL" id="FXZK01000003">
    <property type="protein sequence ID" value="SMY07938.1"/>
    <property type="molecule type" value="Genomic_DNA"/>
</dbReference>
<evidence type="ECO:0000313" key="1">
    <source>
        <dbReference type="EMBL" id="SMY07938.1"/>
    </source>
</evidence>
<organism evidence="1 2">
    <name type="scientific">Flavimaricola marinus</name>
    <dbReference type="NCBI Taxonomy" id="1819565"/>
    <lineage>
        <taxon>Bacteria</taxon>
        <taxon>Pseudomonadati</taxon>
        <taxon>Pseudomonadota</taxon>
        <taxon>Alphaproteobacteria</taxon>
        <taxon>Rhodobacterales</taxon>
        <taxon>Paracoccaceae</taxon>
        <taxon>Flavimaricola</taxon>
    </lineage>
</organism>
<accession>A0A238LE99</accession>
<evidence type="ECO:0000313" key="2">
    <source>
        <dbReference type="Proteomes" id="UP000201613"/>
    </source>
</evidence>
<dbReference type="Proteomes" id="UP000201613">
    <property type="component" value="Unassembled WGS sequence"/>
</dbReference>
<keyword evidence="2" id="KW-1185">Reference proteome</keyword>
<sequence>MLTGLIILVVVIACGFAGMLWLRQREIANHEAMQALAARRGWSLNVSNQSLGRPAVLRLSARSGVHWQAEARRLAPTTPFGGATGQTTDFRGPEPIWPEALLVIGPSGRDALVDQAHQMLDGTSGGSAQKLLGQAASAAVLPMIDQLTAQPAPDGVSILATQDPSRAFDLKDIAKLIREWSAQRANDMSQPIVILGPDGFRMRLGHGTSSAEQMEQFIDLALAIGRVIERP</sequence>